<feature type="non-terminal residue" evidence="1">
    <location>
        <position position="1"/>
    </location>
</feature>
<dbReference type="AlphaFoldDB" id="A0A822AAL3"/>
<evidence type="ECO:0000313" key="1">
    <source>
        <dbReference type="EMBL" id="CAF5004709.1"/>
    </source>
</evidence>
<sequence length="39" mass="4714">AAAPVVKRDINKWLAPLRQFLMLRDYTPNQRHEFDMSKR</sequence>
<accession>A0A822AAL3</accession>
<protein>
    <submittedName>
        <fullName evidence="1">Uncharacterized protein</fullName>
    </submittedName>
</protein>
<organism evidence="1 2">
    <name type="scientific">Rotaria socialis</name>
    <dbReference type="NCBI Taxonomy" id="392032"/>
    <lineage>
        <taxon>Eukaryota</taxon>
        <taxon>Metazoa</taxon>
        <taxon>Spiralia</taxon>
        <taxon>Gnathifera</taxon>
        <taxon>Rotifera</taxon>
        <taxon>Eurotatoria</taxon>
        <taxon>Bdelloidea</taxon>
        <taxon>Philodinida</taxon>
        <taxon>Philodinidae</taxon>
        <taxon>Rotaria</taxon>
    </lineage>
</organism>
<gene>
    <name evidence="1" type="ORF">UJA718_LOCUS50341</name>
</gene>
<keyword evidence="2" id="KW-1185">Reference proteome</keyword>
<evidence type="ECO:0000313" key="2">
    <source>
        <dbReference type="Proteomes" id="UP000663873"/>
    </source>
</evidence>
<dbReference type="Proteomes" id="UP000663873">
    <property type="component" value="Unassembled WGS sequence"/>
</dbReference>
<comment type="caution">
    <text evidence="1">The sequence shown here is derived from an EMBL/GenBank/DDBJ whole genome shotgun (WGS) entry which is preliminary data.</text>
</comment>
<name>A0A822AAL3_9BILA</name>
<proteinExistence type="predicted"/>
<dbReference type="EMBL" id="CAJOBP010112045">
    <property type="protein sequence ID" value="CAF5004709.1"/>
    <property type="molecule type" value="Genomic_DNA"/>
</dbReference>
<reference evidence="1" key="1">
    <citation type="submission" date="2021-02" db="EMBL/GenBank/DDBJ databases">
        <authorList>
            <person name="Nowell W R."/>
        </authorList>
    </citation>
    <scope>NUCLEOTIDE SEQUENCE</scope>
</reference>